<dbReference type="InterPro" id="IPR011101">
    <property type="entry name" value="DUF5131"/>
</dbReference>
<sequence length="247" mass="28873">MMKKTKIEWTEESWNPTIGCTKISDGCKYCYAEVMAKRLQAMGVKGYENGFKFTLMPERLEQPLKKKKPTKFFVNSMSDLFHEEMPDYYLDNIFEIIKQTPQNIYQVLTKRENRMIRYFANKIIPANVWLGVTVENKISGLPRIDRLRNINATVKFLSIEPLLEDLGQVNLNGIDWVIVGGESGNNARLMKSEWVLSIKKQCEKKKIPFFFKQWGTWGADMVKRSKKKNGRELLGELWEAYPDKKLI</sequence>
<dbReference type="EMBL" id="QNBD01000286">
    <property type="protein sequence ID" value="RKX68335.1"/>
    <property type="molecule type" value="Genomic_DNA"/>
</dbReference>
<accession>A0A660SBW7</accession>
<dbReference type="Pfam" id="PF07505">
    <property type="entry name" value="DUF5131"/>
    <property type="match status" value="1"/>
</dbReference>
<gene>
    <name evidence="1" type="ORF">DRP43_05765</name>
</gene>
<evidence type="ECO:0008006" key="3">
    <source>
        <dbReference type="Google" id="ProtNLM"/>
    </source>
</evidence>
<dbReference type="AlphaFoldDB" id="A0A660SBW7"/>
<evidence type="ECO:0000313" key="1">
    <source>
        <dbReference type="EMBL" id="RKX68335.1"/>
    </source>
</evidence>
<protein>
    <recommendedName>
        <fullName evidence="3">Phage Gp37/Gp68 family protein</fullName>
    </recommendedName>
</protein>
<dbReference type="Proteomes" id="UP000271125">
    <property type="component" value="Unassembled WGS sequence"/>
</dbReference>
<proteinExistence type="predicted"/>
<name>A0A660SBW7_UNCT6</name>
<organism evidence="1 2">
    <name type="scientific">candidate division TA06 bacterium</name>
    <dbReference type="NCBI Taxonomy" id="2250710"/>
    <lineage>
        <taxon>Bacteria</taxon>
        <taxon>Bacteria division TA06</taxon>
    </lineage>
</organism>
<comment type="caution">
    <text evidence="1">The sequence shown here is derived from an EMBL/GenBank/DDBJ whole genome shotgun (WGS) entry which is preliminary data.</text>
</comment>
<reference evidence="1 2" key="1">
    <citation type="submission" date="2018-06" db="EMBL/GenBank/DDBJ databases">
        <title>Extensive metabolic versatility and redundancy in microbially diverse, dynamic hydrothermal sediments.</title>
        <authorList>
            <person name="Dombrowski N."/>
            <person name="Teske A."/>
            <person name="Baker B.J."/>
        </authorList>
    </citation>
    <scope>NUCLEOTIDE SEQUENCE [LARGE SCALE GENOMIC DNA]</scope>
    <source>
        <strain evidence="1">B10_G13</strain>
    </source>
</reference>
<evidence type="ECO:0000313" key="2">
    <source>
        <dbReference type="Proteomes" id="UP000271125"/>
    </source>
</evidence>
<feature type="non-terminal residue" evidence="1">
    <location>
        <position position="247"/>
    </location>
</feature>